<feature type="region of interest" description="Disordered" evidence="1">
    <location>
        <begin position="641"/>
        <end position="713"/>
    </location>
</feature>
<feature type="compositionally biased region" description="Basic and acidic residues" evidence="1">
    <location>
        <begin position="995"/>
        <end position="1016"/>
    </location>
</feature>
<feature type="compositionally biased region" description="Basic and acidic residues" evidence="1">
    <location>
        <begin position="961"/>
        <end position="970"/>
    </location>
</feature>
<feature type="region of interest" description="Disordered" evidence="1">
    <location>
        <begin position="1170"/>
        <end position="1218"/>
    </location>
</feature>
<dbReference type="Pfam" id="PF08241">
    <property type="entry name" value="Methyltransf_11"/>
    <property type="match status" value="1"/>
</dbReference>
<feature type="compositionally biased region" description="Low complexity" evidence="1">
    <location>
        <begin position="329"/>
        <end position="343"/>
    </location>
</feature>
<feature type="compositionally biased region" description="Polar residues" evidence="1">
    <location>
        <begin position="436"/>
        <end position="451"/>
    </location>
</feature>
<evidence type="ECO:0000313" key="4">
    <source>
        <dbReference type="Proteomes" id="UP001595075"/>
    </source>
</evidence>
<name>A0ABR4CXR8_9HELO</name>
<dbReference type="Proteomes" id="UP001595075">
    <property type="component" value="Unassembled WGS sequence"/>
</dbReference>
<comment type="caution">
    <text evidence="3">The sequence shown here is derived from an EMBL/GenBank/DDBJ whole genome shotgun (WGS) entry which is preliminary data.</text>
</comment>
<protein>
    <recommendedName>
        <fullName evidence="2">Methyltransferase type 11 domain-containing protein</fullName>
    </recommendedName>
</protein>
<feature type="compositionally biased region" description="Low complexity" evidence="1">
    <location>
        <begin position="230"/>
        <end position="255"/>
    </location>
</feature>
<sequence length="1541" mass="167723">MASYKSGFDPPTRPGDLPRGRRLGAYMQAGASGSPAKDRREADIAHISGQMESRRGVVPSTRPPQMGLPLPSTRQRSERMEASERPKGITASSFGFGRSTSKAPAEKAQPELKGKSSRNVLRRKPSSIAQVSGNPRPGLERAGSSSPTKWSHNSAEQRPSIDSSIRSTEAYNEIFTRSRARAPPVKDSPPIIPELDRYRSRPEAFGSHSRVHADLPPKLSTHDLPPPTPLLYGTPGYSGGSRYSGSGYSASPSTRFSESPGPGSYSRDTTPTSMSSQSPGIIAPLKTTTPRLRQGSPAFSRPPVSNVTRRRAVSVTTEDEAVPVDQHGLPSLRESLTSSSSNSTVKGDGKTKEKKKKKRLSPMPPSPPPRKSSQKFMKPRPEEQDSPSKSSQVPTRPVMTSTETSPAKTHAIQPPSATVKKSGPPTRPSREGAPDLQTQLGDLTVIQSNLAGISFSPDRKRSSLPRSTVTSPPLGARSQQSSRLPSRNPSPVPVQPSPREATPAPSGLGIIPTLRPQQNLPPRSTVSRTPSPSLANAKPRFGLFGRRTKTAPELPTAEPKEKVLRKGPVAGTGHEGYGRRYSHRGRSSSTGGLNRSRDRSMSGASSSQESVASTRAHDPFLLERMSPVIIAGGGEIIENRNASSDLSRTESNTSLLMGRPSVDSKGSSNLSREVTRTTLWPSALPKEPTKRASTSGMPKGRQPSDSSDDGIGKSSLAFRRSVQRLNTSNNALNLPRPLYVSRGASPSITSLDASIMSDESQLDNRSGVEKTAKAQLTKPKKLEKRPRSPRKWNFFHRTQPTPKPEVQPALQVTVAKSDPKSTAVPHYAMLDSSDEQQDLEPIDLEDILRDADMVSLSNEELDMLQFGEVQEFQQRKEARQSMLVGTLDEQAPIFSSPEPIQVTPELPQTDLHLVQKTAPVRPSRLAPVGRIPKVISARPETTSPKSFSRPFARLSTAQPLHRQEVVDKESVGLGPSPPKSSTPELFSTMYSEMENDSRQDSTDSKSESTGASHHDFLAFSPRKNSEATTSSSGCLSLAGITAVIPEADAALEEDEVWDEYDDLIENDDTVKVPVSATSSHGVPFQYESYESRRIRKSKVQAKESPTLASAPKILEQVMELPARRSALTSSSVYSGDMSARLRDALNTIPTPTTPMSFTDFFSGYGDRNNSVYDESAQKPRRSSNSSSRKSTSSSNHSRSISGLRTISEQESSSTSSQVNLRVGSMTVSKWLTFGHVLFSPAREDIMQLEGSTKRHSILVIDGLGNNDWSFYAAETYPNSTFYNLSPTRPLSNSQRTSTSASFPLTPPNHRQIQYLSTSHKFPFPSSTFDVVVFRFPTAMSEASYRNIIAESKRVLKPGGYLEMAILDLDMMNMGNRARRAVRSLKVKMQIADPNISLASASDTILRIVSKRGFNDIKSCNVGVPVASTVPATSKDNSSPERVSGKGKARETGQTEELSLADMMKDESRAGDESITKMVAKVGRWWFTRCYEMGVIPEGDLASSIFNDNALLGESEKWNASFKLVVAYAQKPVVGRRRTTSI</sequence>
<reference evidence="3 4" key="1">
    <citation type="journal article" date="2024" name="Commun. Biol.">
        <title>Comparative genomic analysis of thermophilic fungi reveals convergent evolutionary adaptations and gene losses.</title>
        <authorList>
            <person name="Steindorff A.S."/>
            <person name="Aguilar-Pontes M.V."/>
            <person name="Robinson A.J."/>
            <person name="Andreopoulos B."/>
            <person name="LaButti K."/>
            <person name="Kuo A."/>
            <person name="Mondo S."/>
            <person name="Riley R."/>
            <person name="Otillar R."/>
            <person name="Haridas S."/>
            <person name="Lipzen A."/>
            <person name="Grimwood J."/>
            <person name="Schmutz J."/>
            <person name="Clum A."/>
            <person name="Reid I.D."/>
            <person name="Moisan M.C."/>
            <person name="Butler G."/>
            <person name="Nguyen T.T.M."/>
            <person name="Dewar K."/>
            <person name="Conant G."/>
            <person name="Drula E."/>
            <person name="Henrissat B."/>
            <person name="Hansel C."/>
            <person name="Singer S."/>
            <person name="Hutchinson M.I."/>
            <person name="de Vries R.P."/>
            <person name="Natvig D.O."/>
            <person name="Powell A.J."/>
            <person name="Tsang A."/>
            <person name="Grigoriev I.V."/>
        </authorList>
    </citation>
    <scope>NUCLEOTIDE SEQUENCE [LARGE SCALE GENOMIC DNA]</scope>
    <source>
        <strain evidence="3 4">CBS 494.80</strain>
    </source>
</reference>
<organism evidence="3 4">
    <name type="scientific">Oculimacula yallundae</name>
    <dbReference type="NCBI Taxonomy" id="86028"/>
    <lineage>
        <taxon>Eukaryota</taxon>
        <taxon>Fungi</taxon>
        <taxon>Dikarya</taxon>
        <taxon>Ascomycota</taxon>
        <taxon>Pezizomycotina</taxon>
        <taxon>Leotiomycetes</taxon>
        <taxon>Helotiales</taxon>
        <taxon>Ploettnerulaceae</taxon>
        <taxon>Oculimacula</taxon>
    </lineage>
</organism>
<gene>
    <name evidence="3" type="ORF">VTL71DRAFT_8401</name>
</gene>
<feature type="region of interest" description="Disordered" evidence="1">
    <location>
        <begin position="759"/>
        <end position="806"/>
    </location>
</feature>
<proteinExistence type="predicted"/>
<dbReference type="SUPFAM" id="SSF53335">
    <property type="entry name" value="S-adenosyl-L-methionine-dependent methyltransferases"/>
    <property type="match status" value="1"/>
</dbReference>
<feature type="compositionally biased region" description="Polar residues" evidence="1">
    <location>
        <begin position="664"/>
        <end position="680"/>
    </location>
</feature>
<dbReference type="EMBL" id="JAZHXI010000002">
    <property type="protein sequence ID" value="KAL2074623.1"/>
    <property type="molecule type" value="Genomic_DNA"/>
</dbReference>
<dbReference type="InterPro" id="IPR013216">
    <property type="entry name" value="Methyltransf_11"/>
</dbReference>
<feature type="compositionally biased region" description="Basic residues" evidence="1">
    <location>
        <begin position="778"/>
        <end position="794"/>
    </location>
</feature>
<dbReference type="CDD" id="cd02440">
    <property type="entry name" value="AdoMet_MTases"/>
    <property type="match status" value="1"/>
</dbReference>
<feature type="compositionally biased region" description="Low complexity" evidence="1">
    <location>
        <begin position="1182"/>
        <end position="1201"/>
    </location>
</feature>
<accession>A0ABR4CXR8</accession>
<dbReference type="InterPro" id="IPR029063">
    <property type="entry name" value="SAM-dependent_MTases_sf"/>
</dbReference>
<dbReference type="Gene3D" id="3.40.50.150">
    <property type="entry name" value="Vaccinia Virus protein VP39"/>
    <property type="match status" value="1"/>
</dbReference>
<feature type="compositionally biased region" description="Polar residues" evidence="1">
    <location>
        <begin position="266"/>
        <end position="279"/>
    </location>
</feature>
<feature type="compositionally biased region" description="Polar residues" evidence="1">
    <location>
        <begin position="1429"/>
        <end position="1440"/>
    </location>
</feature>
<feature type="compositionally biased region" description="Basic and acidic residues" evidence="1">
    <location>
        <begin position="104"/>
        <end position="114"/>
    </location>
</feature>
<feature type="domain" description="Methyltransferase type 11" evidence="2">
    <location>
        <begin position="1312"/>
        <end position="1361"/>
    </location>
</feature>
<feature type="compositionally biased region" description="Polar residues" evidence="1">
    <location>
        <begin position="981"/>
        <end position="990"/>
    </location>
</feature>
<feature type="compositionally biased region" description="Polar residues" evidence="1">
    <location>
        <begin position="641"/>
        <end position="655"/>
    </location>
</feature>
<feature type="region of interest" description="Disordered" evidence="1">
    <location>
        <begin position="1428"/>
        <end position="1455"/>
    </location>
</feature>
<evidence type="ECO:0000259" key="2">
    <source>
        <dbReference type="Pfam" id="PF08241"/>
    </source>
</evidence>
<feature type="compositionally biased region" description="Polar residues" evidence="1">
    <location>
        <begin position="464"/>
        <end position="487"/>
    </location>
</feature>
<feature type="compositionally biased region" description="Polar residues" evidence="1">
    <location>
        <begin position="387"/>
        <end position="407"/>
    </location>
</feature>
<feature type="compositionally biased region" description="Low complexity" evidence="1">
    <location>
        <begin position="601"/>
        <end position="614"/>
    </location>
</feature>
<feature type="region of interest" description="Disordered" evidence="1">
    <location>
        <begin position="1"/>
        <end position="620"/>
    </location>
</feature>
<feature type="region of interest" description="Disordered" evidence="1">
    <location>
        <begin position="938"/>
        <end position="1032"/>
    </location>
</feature>
<feature type="compositionally biased region" description="Low complexity" evidence="1">
    <location>
        <begin position="521"/>
        <end position="533"/>
    </location>
</feature>
<keyword evidence="4" id="KW-1185">Reference proteome</keyword>
<evidence type="ECO:0000313" key="3">
    <source>
        <dbReference type="EMBL" id="KAL2074623.1"/>
    </source>
</evidence>
<feature type="compositionally biased region" description="Polar residues" evidence="1">
    <location>
        <begin position="90"/>
        <end position="102"/>
    </location>
</feature>
<feature type="compositionally biased region" description="Low complexity" evidence="1">
    <location>
        <begin position="1208"/>
        <end position="1217"/>
    </location>
</feature>
<evidence type="ECO:0000256" key="1">
    <source>
        <dbReference type="SAM" id="MobiDB-lite"/>
    </source>
</evidence>
<feature type="compositionally biased region" description="Polar residues" evidence="1">
    <location>
        <begin position="143"/>
        <end position="170"/>
    </location>
</feature>
<feature type="compositionally biased region" description="Basic and acidic residues" evidence="1">
    <location>
        <begin position="75"/>
        <end position="87"/>
    </location>
</feature>